<protein>
    <submittedName>
        <fullName evidence="1">Uncharacterized protein</fullName>
    </submittedName>
</protein>
<keyword evidence="2" id="KW-1185">Reference proteome</keyword>
<name>A0ABW3UGR0_9BACL</name>
<evidence type="ECO:0000313" key="2">
    <source>
        <dbReference type="Proteomes" id="UP001597180"/>
    </source>
</evidence>
<dbReference type="RefSeq" id="WP_345595104.1">
    <property type="nucleotide sequence ID" value="NZ_BAABJG010000055.1"/>
</dbReference>
<evidence type="ECO:0000313" key="1">
    <source>
        <dbReference type="EMBL" id="MFD1219519.1"/>
    </source>
</evidence>
<gene>
    <name evidence="1" type="ORF">ACFQ4B_05275</name>
</gene>
<dbReference type="EMBL" id="JBHTLU010000012">
    <property type="protein sequence ID" value="MFD1219519.1"/>
    <property type="molecule type" value="Genomic_DNA"/>
</dbReference>
<accession>A0ABW3UGR0</accession>
<comment type="caution">
    <text evidence="1">The sequence shown here is derived from an EMBL/GenBank/DDBJ whole genome shotgun (WGS) entry which is preliminary data.</text>
</comment>
<sequence>MIGRYALKKEPDKTMFVFVKNAKYYGHIVQNKTDKAPAKIIFETPKYDSVEELKKEYPPQE</sequence>
<proteinExistence type="predicted"/>
<dbReference type="Proteomes" id="UP001597180">
    <property type="component" value="Unassembled WGS sequence"/>
</dbReference>
<organism evidence="1 2">
    <name type="scientific">Paenibacillus vulneris</name>
    <dbReference type="NCBI Taxonomy" id="1133364"/>
    <lineage>
        <taxon>Bacteria</taxon>
        <taxon>Bacillati</taxon>
        <taxon>Bacillota</taxon>
        <taxon>Bacilli</taxon>
        <taxon>Bacillales</taxon>
        <taxon>Paenibacillaceae</taxon>
        <taxon>Paenibacillus</taxon>
    </lineage>
</organism>
<reference evidence="2" key="1">
    <citation type="journal article" date="2019" name="Int. J. Syst. Evol. Microbiol.">
        <title>The Global Catalogue of Microorganisms (GCM) 10K type strain sequencing project: providing services to taxonomists for standard genome sequencing and annotation.</title>
        <authorList>
            <consortium name="The Broad Institute Genomics Platform"/>
            <consortium name="The Broad Institute Genome Sequencing Center for Infectious Disease"/>
            <person name="Wu L."/>
            <person name="Ma J."/>
        </authorList>
    </citation>
    <scope>NUCLEOTIDE SEQUENCE [LARGE SCALE GENOMIC DNA]</scope>
    <source>
        <strain evidence="2">CCUG 53270</strain>
    </source>
</reference>